<dbReference type="Proteomes" id="UP001200145">
    <property type="component" value="Unassembled WGS sequence"/>
</dbReference>
<dbReference type="RefSeq" id="WP_234866484.1">
    <property type="nucleotide sequence ID" value="NZ_JAKEVY010000003.1"/>
</dbReference>
<reference evidence="2 3" key="1">
    <citation type="submission" date="2022-01" db="EMBL/GenBank/DDBJ databases">
        <title>Flavihumibacter sp. nov., isolated from sediment of a river.</title>
        <authorList>
            <person name="Liu H."/>
        </authorList>
    </citation>
    <scope>NUCLEOTIDE SEQUENCE [LARGE SCALE GENOMIC DNA]</scope>
    <source>
        <strain evidence="2 3">RY-1</strain>
    </source>
</reference>
<dbReference type="EMBL" id="JAKEVY010000003">
    <property type="protein sequence ID" value="MCF1715531.1"/>
    <property type="molecule type" value="Genomic_DNA"/>
</dbReference>
<accession>A0ABS9BIT7</accession>
<comment type="caution">
    <text evidence="2">The sequence shown here is derived from an EMBL/GenBank/DDBJ whole genome shotgun (WGS) entry which is preliminary data.</text>
</comment>
<organism evidence="2 3">
    <name type="scientific">Flavihumibacter fluminis</name>
    <dbReference type="NCBI Taxonomy" id="2909236"/>
    <lineage>
        <taxon>Bacteria</taxon>
        <taxon>Pseudomonadati</taxon>
        <taxon>Bacteroidota</taxon>
        <taxon>Chitinophagia</taxon>
        <taxon>Chitinophagales</taxon>
        <taxon>Chitinophagaceae</taxon>
        <taxon>Flavihumibacter</taxon>
    </lineage>
</organism>
<dbReference type="Gene3D" id="3.30.420.40">
    <property type="match status" value="2"/>
</dbReference>
<evidence type="ECO:0000313" key="2">
    <source>
        <dbReference type="EMBL" id="MCF1715531.1"/>
    </source>
</evidence>
<dbReference type="Pfam" id="PF00480">
    <property type="entry name" value="ROK"/>
    <property type="match status" value="1"/>
</dbReference>
<dbReference type="SUPFAM" id="SSF46785">
    <property type="entry name" value="Winged helix' DNA-binding domain"/>
    <property type="match status" value="1"/>
</dbReference>
<dbReference type="SUPFAM" id="SSF53067">
    <property type="entry name" value="Actin-like ATPase domain"/>
    <property type="match status" value="1"/>
</dbReference>
<name>A0ABS9BIT7_9BACT</name>
<dbReference type="InterPro" id="IPR000600">
    <property type="entry name" value="ROK"/>
</dbReference>
<dbReference type="PANTHER" id="PTHR18964">
    <property type="entry name" value="ROK (REPRESSOR, ORF, KINASE) FAMILY"/>
    <property type="match status" value="1"/>
</dbReference>
<keyword evidence="3" id="KW-1185">Reference proteome</keyword>
<comment type="similarity">
    <text evidence="1">Belongs to the ROK (NagC/XylR) family.</text>
</comment>
<protein>
    <submittedName>
        <fullName evidence="2">ROK family protein</fullName>
    </submittedName>
</protein>
<dbReference type="PANTHER" id="PTHR18964:SF149">
    <property type="entry name" value="BIFUNCTIONAL UDP-N-ACETYLGLUCOSAMINE 2-EPIMERASE_N-ACETYLMANNOSAMINE KINASE"/>
    <property type="match status" value="1"/>
</dbReference>
<gene>
    <name evidence="2" type="ORF">L0U88_12915</name>
</gene>
<dbReference type="InterPro" id="IPR043129">
    <property type="entry name" value="ATPase_NBD"/>
</dbReference>
<dbReference type="InterPro" id="IPR036390">
    <property type="entry name" value="WH_DNA-bd_sf"/>
</dbReference>
<evidence type="ECO:0000313" key="3">
    <source>
        <dbReference type="Proteomes" id="UP001200145"/>
    </source>
</evidence>
<dbReference type="Gene3D" id="1.10.10.10">
    <property type="entry name" value="Winged helix-like DNA-binding domain superfamily/Winged helix DNA-binding domain"/>
    <property type="match status" value="1"/>
</dbReference>
<proteinExistence type="inferred from homology"/>
<sequence length="405" mass="44615">MASKFEVYRAQILKELCFGKLLSASELSNRIQRSLPLTIRVLDELVKEGMIFEKGFAPSTGGRRPQVYALAPERMYAIAIAMDQLTTKIALVDLENFKKLNEKRISMPLKDNPDSLEELIGLIKNYLQEISVPAHKILGVGIGMPGFIDLTTGVNYSFFENNGKSIPDRMQKELGLPVYLDNDSSLIALAELKLGGSKGKNNVMVINLSWGIGLGMIVNGSLFRGYNGFAGEFSHIPLFNNNKLCDCGKMGCLETEASMKVLVNRVKEGIESGRVTSIKTLPEDMDSAFELIIQAAIRGDQLAVELISEIALIIGKGIAILTHIMNPEEIVLSGRGAAAGKLLLPPIQQALNRYCIPRLTAHTQLRISDLNKEAELYGAAALVVEQFDKRFRNKRTNPENYPFAA</sequence>
<evidence type="ECO:0000256" key="1">
    <source>
        <dbReference type="ARBA" id="ARBA00006479"/>
    </source>
</evidence>
<dbReference type="InterPro" id="IPR036388">
    <property type="entry name" value="WH-like_DNA-bd_sf"/>
</dbReference>